<evidence type="ECO:0000256" key="9">
    <source>
        <dbReference type="ARBA" id="ARBA00032122"/>
    </source>
</evidence>
<dbReference type="InterPro" id="IPR014746">
    <property type="entry name" value="Gln_synth/guanido_kin_cat_dom"/>
</dbReference>
<evidence type="ECO:0000256" key="2">
    <source>
        <dbReference type="ARBA" id="ARBA00008100"/>
    </source>
</evidence>
<dbReference type="PANTHER" id="PTHR11164">
    <property type="entry name" value="GLUTAMATE CYSTEINE LIGASE"/>
    <property type="match status" value="1"/>
</dbReference>
<keyword evidence="4 10" id="KW-0436">Ligase</keyword>
<dbReference type="AlphaFoldDB" id="A0A7R9Q537"/>
<dbReference type="EMBL" id="OC864184">
    <property type="protein sequence ID" value="CAD7631525.1"/>
    <property type="molecule type" value="Genomic_DNA"/>
</dbReference>
<gene>
    <name evidence="12" type="ORF">OSB1V03_LOCUS11934</name>
</gene>
<dbReference type="Pfam" id="PF03074">
    <property type="entry name" value="GCS"/>
    <property type="match status" value="1"/>
</dbReference>
<dbReference type="GO" id="GO:0006750">
    <property type="term" value="P:glutathione biosynthetic process"/>
    <property type="evidence" value="ECO:0007669"/>
    <property type="project" value="UniProtKB-UniRule"/>
</dbReference>
<organism evidence="12">
    <name type="scientific">Medioppia subpectinata</name>
    <dbReference type="NCBI Taxonomy" id="1979941"/>
    <lineage>
        <taxon>Eukaryota</taxon>
        <taxon>Metazoa</taxon>
        <taxon>Ecdysozoa</taxon>
        <taxon>Arthropoda</taxon>
        <taxon>Chelicerata</taxon>
        <taxon>Arachnida</taxon>
        <taxon>Acari</taxon>
        <taxon>Acariformes</taxon>
        <taxon>Sarcoptiformes</taxon>
        <taxon>Oribatida</taxon>
        <taxon>Brachypylina</taxon>
        <taxon>Oppioidea</taxon>
        <taxon>Oppiidae</taxon>
        <taxon>Medioppia</taxon>
    </lineage>
</organism>
<dbReference type="FunFam" id="3.30.590.50:FF:000002">
    <property type="entry name" value="Glutamate--cysteine ligase catalytic subunit"/>
    <property type="match status" value="1"/>
</dbReference>
<dbReference type="OrthoDB" id="7939818at2759"/>
<evidence type="ECO:0000256" key="6">
    <source>
        <dbReference type="ARBA" id="ARBA00022741"/>
    </source>
</evidence>
<dbReference type="InterPro" id="IPR004308">
    <property type="entry name" value="GCS"/>
</dbReference>
<proteinExistence type="inferred from homology"/>
<evidence type="ECO:0000256" key="10">
    <source>
        <dbReference type="RuleBase" id="RU367135"/>
    </source>
</evidence>
<dbReference type="GO" id="GO:0004357">
    <property type="term" value="F:glutamate-cysteine ligase activity"/>
    <property type="evidence" value="ECO:0007669"/>
    <property type="project" value="UniProtKB-UniRule"/>
</dbReference>
<sequence>MRVNGLGGLTVTTTVGCVNSVMGLKLISGMGLIVKSNPLYRLIPGKKSSSSTTGCGRHHTPHGPDTVHTTNACAKHSKYNDISGKTCLAMGLLPAGEQLNFQDSQRHAEHIRRQGIKQFINIYNRNKDRIDRCFKWGDEMEYTIVRFDHNSHKVRLSLRSEELLHIMYEREEREGKNQRVLWRQESGSFQIEATPGQPYGYNSDLNDKNSMNNLFNNVENQMRERRLDIRGLLHEDEAILCLTNYPRMGCTDTTVPNTKPDPLNSVSGSIFVSDDHISHLNQKYFIIEKYFNERVGHKVAINVPIFKDTKTPDPFIEFFGHKEAMRAAKVDHIYMDSKIFGNGCSCLQVTMQATDVNEAFILYDQLAPLTPIMMALGASTPIYRGYLSDRDGRWDVIADSLDDRTPEERGEKPLKHNKYRIQRPRYSAIGAYLCESNQSYNDSPIAYNTDYYNELIGSGVPSPLAQHIAYLFIRDPILISSEKLDQNPETESDHFEAIQATNWQSLRVEFRPMEIQMTDAENAAFAVVTILLSRVILKYKLNFVIPITKIDENMSTAQKRDSVNRCKFWFRKDIFTPNTPLFVNGFNDNHVIYDVEEESYIEMSINEIMNGYDQEFPGLIPLIKDYVNSIALDAQTYGKVQQYIQLIADRASGKLPTPAQWIRDFVRKHNTYKYDSVVNENITYDLLNTLNRIQNECLSVNELVKN</sequence>
<dbReference type="Gene3D" id="1.10.8.960">
    <property type="match status" value="1"/>
</dbReference>
<name>A0A7R9Q537_9ACAR</name>
<evidence type="ECO:0000256" key="1">
    <source>
        <dbReference type="ARBA" id="ARBA00005006"/>
    </source>
</evidence>
<dbReference type="SUPFAM" id="SSF55931">
    <property type="entry name" value="Glutamine synthetase/guanido kinase"/>
    <property type="match status" value="1"/>
</dbReference>
<comment type="catalytic activity">
    <reaction evidence="10">
        <text>L-cysteine + L-glutamate + ATP = gamma-L-glutamyl-L-cysteine + ADP + phosphate + H(+)</text>
        <dbReference type="Rhea" id="RHEA:13285"/>
        <dbReference type="ChEBI" id="CHEBI:15378"/>
        <dbReference type="ChEBI" id="CHEBI:29985"/>
        <dbReference type="ChEBI" id="CHEBI:30616"/>
        <dbReference type="ChEBI" id="CHEBI:35235"/>
        <dbReference type="ChEBI" id="CHEBI:43474"/>
        <dbReference type="ChEBI" id="CHEBI:58173"/>
        <dbReference type="ChEBI" id="CHEBI:456216"/>
        <dbReference type="EC" id="6.3.2.2"/>
    </reaction>
</comment>
<dbReference type="UniPathway" id="UPA00142">
    <property type="reaction ID" value="UER00209"/>
</dbReference>
<evidence type="ECO:0000256" key="3">
    <source>
        <dbReference type="ARBA" id="ARBA00012220"/>
    </source>
</evidence>
<dbReference type="Gene3D" id="3.30.590.50">
    <property type="match status" value="2"/>
</dbReference>
<dbReference type="GO" id="GO:0017109">
    <property type="term" value="C:glutamate-cysteine ligase complex"/>
    <property type="evidence" value="ECO:0007669"/>
    <property type="project" value="TreeGrafter"/>
</dbReference>
<dbReference type="Proteomes" id="UP000759131">
    <property type="component" value="Unassembled WGS sequence"/>
</dbReference>
<evidence type="ECO:0000256" key="11">
    <source>
        <dbReference type="SAM" id="MobiDB-lite"/>
    </source>
</evidence>
<dbReference type="EMBL" id="CAJPIZ010009609">
    <property type="protein sequence ID" value="CAG2111955.1"/>
    <property type="molecule type" value="Genomic_DNA"/>
</dbReference>
<comment type="pathway">
    <text evidence="1 10">Sulfur metabolism; glutathione biosynthesis; glutathione from L-cysteine and L-glutamate: step 1/2.</text>
</comment>
<dbReference type="GO" id="GO:0005524">
    <property type="term" value="F:ATP binding"/>
    <property type="evidence" value="ECO:0007669"/>
    <property type="project" value="UniProtKB-UniRule"/>
</dbReference>
<evidence type="ECO:0000256" key="8">
    <source>
        <dbReference type="ARBA" id="ARBA00030585"/>
    </source>
</evidence>
<evidence type="ECO:0000256" key="7">
    <source>
        <dbReference type="ARBA" id="ARBA00022840"/>
    </source>
</evidence>
<accession>A0A7R9Q537</accession>
<keyword evidence="13" id="KW-1185">Reference proteome</keyword>
<keyword evidence="6 10" id="KW-0547">Nucleotide-binding</keyword>
<keyword evidence="5 10" id="KW-0317">Glutathione biosynthesis</keyword>
<evidence type="ECO:0000256" key="5">
    <source>
        <dbReference type="ARBA" id="ARBA00022684"/>
    </source>
</evidence>
<dbReference type="PANTHER" id="PTHR11164:SF0">
    <property type="entry name" value="GLUTAMATE--CYSTEINE LIGASE CATALYTIC SUBUNIT"/>
    <property type="match status" value="1"/>
</dbReference>
<dbReference type="PROSITE" id="PS51257">
    <property type="entry name" value="PROKAR_LIPOPROTEIN"/>
    <property type="match status" value="1"/>
</dbReference>
<comment type="similarity">
    <text evidence="2 10">Belongs to the glutamate--cysteine ligase type 3 family.</text>
</comment>
<keyword evidence="7 10" id="KW-0067">ATP-binding</keyword>
<evidence type="ECO:0000313" key="12">
    <source>
        <dbReference type="EMBL" id="CAD7631525.1"/>
    </source>
</evidence>
<dbReference type="EC" id="6.3.2.2" evidence="3 10"/>
<protein>
    <recommendedName>
        <fullName evidence="3 10">Glutamate--cysteine ligase</fullName>
        <ecNumber evidence="3 10">6.3.2.2</ecNumber>
    </recommendedName>
    <alternativeName>
        <fullName evidence="9 10">Gamma-ECS</fullName>
    </alternativeName>
    <alternativeName>
        <fullName evidence="8 10">Gamma-glutamylcysteine synthetase</fullName>
    </alternativeName>
</protein>
<evidence type="ECO:0000313" key="13">
    <source>
        <dbReference type="Proteomes" id="UP000759131"/>
    </source>
</evidence>
<feature type="region of interest" description="Disordered" evidence="11">
    <location>
        <begin position="48"/>
        <end position="67"/>
    </location>
</feature>
<evidence type="ECO:0000256" key="4">
    <source>
        <dbReference type="ARBA" id="ARBA00022598"/>
    </source>
</evidence>
<reference evidence="12" key="1">
    <citation type="submission" date="2020-11" db="EMBL/GenBank/DDBJ databases">
        <authorList>
            <person name="Tran Van P."/>
        </authorList>
    </citation>
    <scope>NUCLEOTIDE SEQUENCE</scope>
</reference>